<organism evidence="2 3">
    <name type="scientific">Umezawaea endophytica</name>
    <dbReference type="NCBI Taxonomy" id="1654476"/>
    <lineage>
        <taxon>Bacteria</taxon>
        <taxon>Bacillati</taxon>
        <taxon>Actinomycetota</taxon>
        <taxon>Actinomycetes</taxon>
        <taxon>Pseudonocardiales</taxon>
        <taxon>Pseudonocardiaceae</taxon>
        <taxon>Umezawaea</taxon>
    </lineage>
</organism>
<keyword evidence="1" id="KW-0812">Transmembrane</keyword>
<proteinExistence type="predicted"/>
<dbReference type="Proteomes" id="UP001141259">
    <property type="component" value="Unassembled WGS sequence"/>
</dbReference>
<dbReference type="EMBL" id="JANYMP010000016">
    <property type="protein sequence ID" value="MCS7481097.1"/>
    <property type="molecule type" value="Genomic_DNA"/>
</dbReference>
<evidence type="ECO:0000313" key="2">
    <source>
        <dbReference type="EMBL" id="MCS7481097.1"/>
    </source>
</evidence>
<reference evidence="2" key="1">
    <citation type="submission" date="2022-08" db="EMBL/GenBank/DDBJ databases">
        <authorList>
            <person name="Tistechok S."/>
            <person name="Samborskyy M."/>
            <person name="Roman I."/>
        </authorList>
    </citation>
    <scope>NUCLEOTIDE SEQUENCE</scope>
    <source>
        <strain evidence="2">DSM 103496</strain>
    </source>
</reference>
<feature type="transmembrane region" description="Helical" evidence="1">
    <location>
        <begin position="24"/>
        <end position="49"/>
    </location>
</feature>
<protein>
    <submittedName>
        <fullName evidence="2">Uncharacterized protein</fullName>
    </submittedName>
</protein>
<sequence>MLVVGLSLVGSVQRLVVVGRDVPVLLAVGSEVVVLAARVLLVVLVWRLAFRGVSWGWGNVGRFVRTRWRALVLQVGLLSVAFLVFDVGAEALVGRDGLALLLFLKNPTVIALTVIWWVGLLRQILTNGQEPAPGTSLEWNVPSGKGFGSDGR</sequence>
<accession>A0A9X3AH77</accession>
<comment type="caution">
    <text evidence="2">The sequence shown here is derived from an EMBL/GenBank/DDBJ whole genome shotgun (WGS) entry which is preliminary data.</text>
</comment>
<dbReference type="AlphaFoldDB" id="A0A9X3AH77"/>
<feature type="transmembrane region" description="Helical" evidence="1">
    <location>
        <begin position="98"/>
        <end position="119"/>
    </location>
</feature>
<keyword evidence="1" id="KW-1133">Transmembrane helix</keyword>
<keyword evidence="1" id="KW-0472">Membrane</keyword>
<evidence type="ECO:0000256" key="1">
    <source>
        <dbReference type="SAM" id="Phobius"/>
    </source>
</evidence>
<gene>
    <name evidence="2" type="ORF">NZH93_29940</name>
</gene>
<name>A0A9X3AH77_9PSEU</name>
<feature type="transmembrane region" description="Helical" evidence="1">
    <location>
        <begin position="70"/>
        <end position="92"/>
    </location>
</feature>
<evidence type="ECO:0000313" key="3">
    <source>
        <dbReference type="Proteomes" id="UP001141259"/>
    </source>
</evidence>
<dbReference type="RefSeq" id="WP_259626586.1">
    <property type="nucleotide sequence ID" value="NZ_JANYMP010000016.1"/>
</dbReference>
<keyword evidence="3" id="KW-1185">Reference proteome</keyword>